<evidence type="ECO:0000256" key="1">
    <source>
        <dbReference type="ARBA" id="ARBA00007626"/>
    </source>
</evidence>
<dbReference type="InterPro" id="IPR002885">
    <property type="entry name" value="PPR_rpt"/>
</dbReference>
<dbReference type="Gene3D" id="1.25.40.10">
    <property type="entry name" value="Tetratricopeptide repeat domain"/>
    <property type="match status" value="1"/>
</dbReference>
<dbReference type="InterPro" id="IPR011990">
    <property type="entry name" value="TPR-like_helical_dom_sf"/>
</dbReference>
<evidence type="ECO:0008006" key="5">
    <source>
        <dbReference type="Google" id="ProtNLM"/>
    </source>
</evidence>
<comment type="similarity">
    <text evidence="1">Belongs to the PPR family. P subfamily.</text>
</comment>
<protein>
    <recommendedName>
        <fullName evidence="5">Pentatricopeptide repeat-containing protein</fullName>
    </recommendedName>
</protein>
<comment type="caution">
    <text evidence="3">The sequence shown here is derived from an EMBL/GenBank/DDBJ whole genome shotgun (WGS) entry which is preliminary data.</text>
</comment>
<evidence type="ECO:0000313" key="3">
    <source>
        <dbReference type="EMBL" id="RYR62887.1"/>
    </source>
</evidence>
<proteinExistence type="inferred from homology"/>
<evidence type="ECO:0000313" key="4">
    <source>
        <dbReference type="Proteomes" id="UP000289738"/>
    </source>
</evidence>
<keyword evidence="2" id="KW-0677">Repeat</keyword>
<sequence>MNTESNISNHPVYKILEYNVIQDFFSRNILLNYISKRQNMAVAKQLLSSMITRGLVSDVYTYETIIARYCKLGNTNDILQKYIVDELQKRRLFDTTSFNTLISGYYTELEIFANRVTCNKLINLLCKCGSRKKKKN</sequence>
<gene>
    <name evidence="3" type="ORF">Ahy_A04g020640</name>
</gene>
<dbReference type="AlphaFoldDB" id="A0A445DI51"/>
<dbReference type="Pfam" id="PF13041">
    <property type="entry name" value="PPR_2"/>
    <property type="match status" value="1"/>
</dbReference>
<keyword evidence="4" id="KW-1185">Reference proteome</keyword>
<evidence type="ECO:0000256" key="2">
    <source>
        <dbReference type="ARBA" id="ARBA00022737"/>
    </source>
</evidence>
<dbReference type="Proteomes" id="UP000289738">
    <property type="component" value="Chromosome A04"/>
</dbReference>
<accession>A0A445DI51</accession>
<dbReference type="STRING" id="3818.A0A445DI51"/>
<name>A0A445DI51_ARAHY</name>
<dbReference type="EMBL" id="SDMP01000004">
    <property type="protein sequence ID" value="RYR62887.1"/>
    <property type="molecule type" value="Genomic_DNA"/>
</dbReference>
<organism evidence="3 4">
    <name type="scientific">Arachis hypogaea</name>
    <name type="common">Peanut</name>
    <dbReference type="NCBI Taxonomy" id="3818"/>
    <lineage>
        <taxon>Eukaryota</taxon>
        <taxon>Viridiplantae</taxon>
        <taxon>Streptophyta</taxon>
        <taxon>Embryophyta</taxon>
        <taxon>Tracheophyta</taxon>
        <taxon>Spermatophyta</taxon>
        <taxon>Magnoliopsida</taxon>
        <taxon>eudicotyledons</taxon>
        <taxon>Gunneridae</taxon>
        <taxon>Pentapetalae</taxon>
        <taxon>rosids</taxon>
        <taxon>fabids</taxon>
        <taxon>Fabales</taxon>
        <taxon>Fabaceae</taxon>
        <taxon>Papilionoideae</taxon>
        <taxon>50 kb inversion clade</taxon>
        <taxon>dalbergioids sensu lato</taxon>
        <taxon>Dalbergieae</taxon>
        <taxon>Pterocarpus clade</taxon>
        <taxon>Arachis</taxon>
    </lineage>
</organism>
<dbReference type="PANTHER" id="PTHR47941">
    <property type="entry name" value="PENTATRICOPEPTIDE REPEAT-CONTAINING PROTEIN 3, MITOCHONDRIAL"/>
    <property type="match status" value="1"/>
</dbReference>
<reference evidence="3 4" key="1">
    <citation type="submission" date="2019-01" db="EMBL/GenBank/DDBJ databases">
        <title>Sequencing of cultivated peanut Arachis hypogaea provides insights into genome evolution and oil improvement.</title>
        <authorList>
            <person name="Chen X."/>
        </authorList>
    </citation>
    <scope>NUCLEOTIDE SEQUENCE [LARGE SCALE GENOMIC DNA]</scope>
    <source>
        <strain evidence="4">cv. Fuhuasheng</strain>
        <tissue evidence="3">Leaves</tissue>
    </source>
</reference>